<evidence type="ECO:0000313" key="1">
    <source>
        <dbReference type="EMBL" id="MBQ0960471.1"/>
    </source>
</evidence>
<name>A0A940YM49_9BURK</name>
<reference evidence="1" key="1">
    <citation type="submission" date="2021-04" db="EMBL/GenBank/DDBJ databases">
        <title>The genome sequence of Ideonella sp. 4Y11.</title>
        <authorList>
            <person name="Liu Y."/>
        </authorList>
    </citation>
    <scope>NUCLEOTIDE SEQUENCE</scope>
    <source>
        <strain evidence="1">4Y11</strain>
    </source>
</reference>
<organism evidence="1 2">
    <name type="scientific">Ideonella aquatica</name>
    <dbReference type="NCBI Taxonomy" id="2824119"/>
    <lineage>
        <taxon>Bacteria</taxon>
        <taxon>Pseudomonadati</taxon>
        <taxon>Pseudomonadota</taxon>
        <taxon>Betaproteobacteria</taxon>
        <taxon>Burkholderiales</taxon>
        <taxon>Sphaerotilaceae</taxon>
        <taxon>Ideonella</taxon>
    </lineage>
</organism>
<proteinExistence type="predicted"/>
<gene>
    <name evidence="1" type="ORF">KAK06_16075</name>
</gene>
<evidence type="ECO:0000313" key="2">
    <source>
        <dbReference type="Proteomes" id="UP000678374"/>
    </source>
</evidence>
<dbReference type="AlphaFoldDB" id="A0A940YM49"/>
<dbReference type="Proteomes" id="UP000678374">
    <property type="component" value="Unassembled WGS sequence"/>
</dbReference>
<dbReference type="EMBL" id="JAGQDE010000014">
    <property type="protein sequence ID" value="MBQ0960471.1"/>
    <property type="molecule type" value="Genomic_DNA"/>
</dbReference>
<accession>A0A940YM49</accession>
<dbReference type="RefSeq" id="WP_210803138.1">
    <property type="nucleotide sequence ID" value="NZ_JAGQDE010000014.1"/>
</dbReference>
<protein>
    <submittedName>
        <fullName evidence="1">Uncharacterized protein</fullName>
    </submittedName>
</protein>
<comment type="caution">
    <text evidence="1">The sequence shown here is derived from an EMBL/GenBank/DDBJ whole genome shotgun (WGS) entry which is preliminary data.</text>
</comment>
<sequence length="107" mass="11721">MRPIDLAATPLRAPVALSPTLSIEANRQAFWRAYLSWQSDADDADLALLAQALEPHAQHVRPIHQAIGAALLDPSTMDLLPMGLLWHLESAGWRVERTARPTLPLAA</sequence>
<keyword evidence="2" id="KW-1185">Reference proteome</keyword>